<dbReference type="InterPro" id="IPR036938">
    <property type="entry name" value="PAP2/HPO_sf"/>
</dbReference>
<proteinExistence type="predicted"/>
<dbReference type="Gene3D" id="1.10.606.20">
    <property type="match status" value="1"/>
</dbReference>
<dbReference type="OrthoDB" id="9802683at2"/>
<sequence length="687" mass="72298">MLVSLKSRLLGARRKLVAAAGTASVVAALAAPPGIARGTTTDHVVYWNRVLIDVYRGLTKVDAAPGPLARTAAMMNGAIYDAANSAACAGTSGCIGQPYLGRIPVPAGQSPDTSTAIDNAAYRVLSTLYPKSSYPQFDFDAKLSTAQATIPSGVTQDQRDQGASIGVKAAAVMAVTRAHDGSDNNAPYTPGTRPGDWQQTTPGPEGAALTPNWGGVQPFTMITTNQFRPNFPERSKSVTELLGTDTYKQHLQEVREKGRRDSTSRTADQTLAAHWWANDLDGTYKPPGHLIDQTITIADKLTGQTELKNAKLFALVSLAMSDAAISAWDVKFDTNTDLWRPQTAIRATFPDDPNWVPESKNGAGVSFSPPFPAYISGHATFAGAWAGVLKRYVGGDAFSWTATTDDPYAKDANGRPITRSFTSFSSAAQEDALSRIWLGVHYRADGEYGNATGDNVANWVVQNFLGVPAQGAVLATDSFERTVSGGLGAADTGGDWWVQSPAGDYSVSNGAGHITLSAPATGRSAYPNRVIAADTDLTVKVGIDKPATGNGVYVTAVGRKVEGAGTYRSVLTFKPDGGVAVQLRRTDAAGVETNVGPLQTISGLTYTPGTKLHLRLQVTGTSPTTLKTKVWADGTTEPTSWLQTVTDSTTALQGAGRAGLLAYLSASSTNAPVTVDFDDFQVSRPAG</sequence>
<keyword evidence="2" id="KW-0732">Signal</keyword>
<dbReference type="InterPro" id="IPR000326">
    <property type="entry name" value="PAP2/HPO"/>
</dbReference>
<feature type="domain" description="Phosphatidic acid phosphatase type 2/haloperoxidase" evidence="3">
    <location>
        <begin position="315"/>
        <end position="461"/>
    </location>
</feature>
<name>A0A6I4W5U9_9ACTN</name>
<accession>A0A6I4W5U9</accession>
<dbReference type="Pfam" id="PF01569">
    <property type="entry name" value="PAP2"/>
    <property type="match status" value="1"/>
</dbReference>
<dbReference type="RefSeq" id="WP_161103050.1">
    <property type="nucleotide sequence ID" value="NZ_JBHLYI010000001.1"/>
</dbReference>
<organism evidence="4 5">
    <name type="scientific">Actinomadura rayongensis</name>
    <dbReference type="NCBI Taxonomy" id="1429076"/>
    <lineage>
        <taxon>Bacteria</taxon>
        <taxon>Bacillati</taxon>
        <taxon>Actinomycetota</taxon>
        <taxon>Actinomycetes</taxon>
        <taxon>Streptosporangiales</taxon>
        <taxon>Thermomonosporaceae</taxon>
        <taxon>Actinomadura</taxon>
    </lineage>
</organism>
<dbReference type="Proteomes" id="UP000431901">
    <property type="component" value="Unassembled WGS sequence"/>
</dbReference>
<reference evidence="4 5" key="1">
    <citation type="submission" date="2019-12" db="EMBL/GenBank/DDBJ databases">
        <title>Nocardia macrotermitis sp. nov. and Nocardia aurantia sp. nov., isolated from the gut of the fungus growing-termite Macrotermes natalensis.</title>
        <authorList>
            <person name="Christine B."/>
            <person name="Rene B."/>
        </authorList>
    </citation>
    <scope>NUCLEOTIDE SEQUENCE [LARGE SCALE GENOMIC DNA]</scope>
    <source>
        <strain evidence="4 5">DSM 102126</strain>
    </source>
</reference>
<dbReference type="PANTHER" id="PTHR34599:SF1">
    <property type="entry name" value="PHOSPHATIDIC ACID PHOSPHATASE TYPE 2_HALOPEROXIDASE DOMAIN-CONTAINING PROTEIN"/>
    <property type="match status" value="1"/>
</dbReference>
<dbReference type="SUPFAM" id="SSF48317">
    <property type="entry name" value="Acid phosphatase/Vanadium-dependent haloperoxidase"/>
    <property type="match status" value="1"/>
</dbReference>
<dbReference type="CDD" id="cd03398">
    <property type="entry name" value="PAP2_haloperoxidase"/>
    <property type="match status" value="1"/>
</dbReference>
<evidence type="ECO:0000259" key="3">
    <source>
        <dbReference type="Pfam" id="PF01569"/>
    </source>
</evidence>
<protein>
    <submittedName>
        <fullName evidence="4">Phosphatase PAP2 family protein</fullName>
    </submittedName>
</protein>
<dbReference type="InterPro" id="IPR052559">
    <property type="entry name" value="V-haloperoxidase"/>
</dbReference>
<feature type="region of interest" description="Disordered" evidence="1">
    <location>
        <begin position="178"/>
        <end position="201"/>
    </location>
</feature>
<feature type="signal peptide" evidence="2">
    <location>
        <begin position="1"/>
        <end position="30"/>
    </location>
</feature>
<feature type="chain" id="PRO_5026123819" evidence="2">
    <location>
        <begin position="31"/>
        <end position="687"/>
    </location>
</feature>
<evidence type="ECO:0000313" key="4">
    <source>
        <dbReference type="EMBL" id="MXQ64888.1"/>
    </source>
</evidence>
<dbReference type="AlphaFoldDB" id="A0A6I4W5U9"/>
<comment type="caution">
    <text evidence="4">The sequence shown here is derived from an EMBL/GenBank/DDBJ whole genome shotgun (WGS) entry which is preliminary data.</text>
</comment>
<evidence type="ECO:0000256" key="2">
    <source>
        <dbReference type="SAM" id="SignalP"/>
    </source>
</evidence>
<dbReference type="PANTHER" id="PTHR34599">
    <property type="entry name" value="PEROXIDASE-RELATED"/>
    <property type="match status" value="1"/>
</dbReference>
<evidence type="ECO:0000256" key="1">
    <source>
        <dbReference type="SAM" id="MobiDB-lite"/>
    </source>
</evidence>
<dbReference type="EMBL" id="WUTW01000002">
    <property type="protein sequence ID" value="MXQ64888.1"/>
    <property type="molecule type" value="Genomic_DNA"/>
</dbReference>
<keyword evidence="5" id="KW-1185">Reference proteome</keyword>
<gene>
    <name evidence="4" type="ORF">GQ466_12655</name>
</gene>
<evidence type="ECO:0000313" key="5">
    <source>
        <dbReference type="Proteomes" id="UP000431901"/>
    </source>
</evidence>